<reference evidence="2" key="1">
    <citation type="submission" date="2020-07" db="EMBL/GenBank/DDBJ databases">
        <title>Clinical and genomic characterization of carbapenemase-producing Enterobacterales causing secondary infections during the COVID-19 crisis at a New York City hospital.</title>
        <authorList>
            <person name="Gomez-Simmonds A."/>
            <person name="Annavajhala M.K."/>
            <person name="Uhlemann A.-C."/>
        </authorList>
    </citation>
    <scope>NUCLEOTIDE SEQUENCE</scope>
    <source>
        <strain evidence="2">NK1597</strain>
    </source>
</reference>
<sequence length="158" mass="16965">MRRVYKWEVLNTLPRSDFTGETFLARAIAEASGGLYSEQEVLAAAIEGAASPLRGHDMSPEDFIRKHITAALMAEGFSESAAGGGLSTASIITGEAHRQAGKVRFSMIVFFAQGNGLSPRPPAQSEKQQEKSRVGQRGPNPACSDCCYAKRFKSTPEG</sequence>
<organism evidence="2 3">
    <name type="scientific">Klebsiella pneumoniae</name>
    <dbReference type="NCBI Taxonomy" id="573"/>
    <lineage>
        <taxon>Bacteria</taxon>
        <taxon>Pseudomonadati</taxon>
        <taxon>Pseudomonadota</taxon>
        <taxon>Gammaproteobacteria</taxon>
        <taxon>Enterobacterales</taxon>
        <taxon>Enterobacteriaceae</taxon>
        <taxon>Klebsiella/Raoultella group</taxon>
        <taxon>Klebsiella</taxon>
        <taxon>Klebsiella pneumoniae complex</taxon>
    </lineage>
</organism>
<evidence type="ECO:0000256" key="1">
    <source>
        <dbReference type="SAM" id="MobiDB-lite"/>
    </source>
</evidence>
<comment type="caution">
    <text evidence="2">The sequence shown here is derived from an EMBL/GenBank/DDBJ whole genome shotgun (WGS) entry which is preliminary data.</text>
</comment>
<dbReference type="EMBL" id="JACXTI010000002">
    <property type="protein sequence ID" value="MBD3701020.1"/>
    <property type="molecule type" value="Genomic_DNA"/>
</dbReference>
<feature type="region of interest" description="Disordered" evidence="1">
    <location>
        <begin position="116"/>
        <end position="143"/>
    </location>
</feature>
<dbReference type="Proteomes" id="UP000631473">
    <property type="component" value="Unassembled WGS sequence"/>
</dbReference>
<evidence type="ECO:0000313" key="3">
    <source>
        <dbReference type="Proteomes" id="UP000631473"/>
    </source>
</evidence>
<gene>
    <name evidence="2" type="ORF">IE991_14190</name>
</gene>
<evidence type="ECO:0000313" key="2">
    <source>
        <dbReference type="EMBL" id="MBD3701020.1"/>
    </source>
</evidence>
<accession>A0A927HJ22</accession>
<name>A0A927HJ22_KLEPN</name>
<dbReference type="AlphaFoldDB" id="A0A927HJ22"/>
<proteinExistence type="predicted"/>
<protein>
    <submittedName>
        <fullName evidence="2">Uncharacterized protein</fullName>
    </submittedName>
</protein>